<dbReference type="PANTHER" id="PTHR43806">
    <property type="entry name" value="PEPTIDASE S8"/>
    <property type="match status" value="1"/>
</dbReference>
<gene>
    <name evidence="6" type="ORF">UFOVP359_126</name>
</gene>
<dbReference type="GO" id="GO:0004252">
    <property type="term" value="F:serine-type endopeptidase activity"/>
    <property type="evidence" value="ECO:0007669"/>
    <property type="project" value="InterPro"/>
</dbReference>
<dbReference type="SUPFAM" id="SSF52743">
    <property type="entry name" value="Subtilisin-like"/>
    <property type="match status" value="1"/>
</dbReference>
<dbReference type="InterPro" id="IPR015500">
    <property type="entry name" value="Peptidase_S8_subtilisin-rel"/>
</dbReference>
<dbReference type="PROSITE" id="PS51892">
    <property type="entry name" value="SUBTILASE"/>
    <property type="match status" value="1"/>
</dbReference>
<evidence type="ECO:0000259" key="5">
    <source>
        <dbReference type="Pfam" id="PF00082"/>
    </source>
</evidence>
<evidence type="ECO:0000256" key="4">
    <source>
        <dbReference type="ARBA" id="ARBA00022825"/>
    </source>
</evidence>
<sequence length="300" mass="31898">MKKSIIAIIGIALLLVITGTSAKGNTKPTIAVIDTGIDATHSSVSGKIVHEVCLLDFNTCPNGTNFMEGVGAATLDPARASKNGFYHGTQIASVITQNNPNVNLVVIRIIPMTSTGLRASTSLTAVQRALEWVDKNHQTYNIVAVNMSQSYVSRDTCTNHVPIENAINSLASKNVPSFFPTGNGSNYSKIDFPACIPSSISVGATDPAYGKQMSPAIYSNNSASSDFFALGTMFSAAPNNKTANSVGTSNASALMAAKWVAVKELNPSLSMSQVYDRIKSQARYLEHKRSGKMFIVDLVN</sequence>
<dbReference type="Gene3D" id="3.40.50.200">
    <property type="entry name" value="Peptidase S8/S53 domain"/>
    <property type="match status" value="1"/>
</dbReference>
<dbReference type="PANTHER" id="PTHR43806:SF11">
    <property type="entry name" value="CEREVISIN-RELATED"/>
    <property type="match status" value="1"/>
</dbReference>
<evidence type="ECO:0000256" key="3">
    <source>
        <dbReference type="ARBA" id="ARBA00022801"/>
    </source>
</evidence>
<accession>A0A6J7WYW4</accession>
<dbReference type="PRINTS" id="PR00723">
    <property type="entry name" value="SUBTILISIN"/>
</dbReference>
<protein>
    <submittedName>
        <fullName evidence="6">T7SS_mycosin, type VII secretion-associated serine protease mycosin</fullName>
    </submittedName>
</protein>
<dbReference type="GO" id="GO:0006508">
    <property type="term" value="P:proteolysis"/>
    <property type="evidence" value="ECO:0007669"/>
    <property type="project" value="UniProtKB-KW"/>
</dbReference>
<comment type="similarity">
    <text evidence="1">Belongs to the peptidase S8 family.</text>
</comment>
<dbReference type="InterPro" id="IPR050131">
    <property type="entry name" value="Peptidase_S8_subtilisin-like"/>
</dbReference>
<dbReference type="EMBL" id="LR798295">
    <property type="protein sequence ID" value="CAB5221902.1"/>
    <property type="molecule type" value="Genomic_DNA"/>
</dbReference>
<evidence type="ECO:0000256" key="2">
    <source>
        <dbReference type="ARBA" id="ARBA00022670"/>
    </source>
</evidence>
<dbReference type="InterPro" id="IPR036852">
    <property type="entry name" value="Peptidase_S8/S53_dom_sf"/>
</dbReference>
<evidence type="ECO:0000313" key="6">
    <source>
        <dbReference type="EMBL" id="CAB5221902.1"/>
    </source>
</evidence>
<organism evidence="6">
    <name type="scientific">uncultured Caudovirales phage</name>
    <dbReference type="NCBI Taxonomy" id="2100421"/>
    <lineage>
        <taxon>Viruses</taxon>
        <taxon>Duplodnaviria</taxon>
        <taxon>Heunggongvirae</taxon>
        <taxon>Uroviricota</taxon>
        <taxon>Caudoviricetes</taxon>
        <taxon>Peduoviridae</taxon>
        <taxon>Maltschvirus</taxon>
        <taxon>Maltschvirus maltsch</taxon>
    </lineage>
</organism>
<feature type="domain" description="Peptidase S8/S53" evidence="5">
    <location>
        <begin position="27"/>
        <end position="285"/>
    </location>
</feature>
<dbReference type="CDD" id="cd00306">
    <property type="entry name" value="Peptidases_S8_S53"/>
    <property type="match status" value="1"/>
</dbReference>
<name>A0A6J7WYW4_9CAUD</name>
<keyword evidence="3" id="KW-0378">Hydrolase</keyword>
<reference evidence="6" key="1">
    <citation type="submission" date="2020-05" db="EMBL/GenBank/DDBJ databases">
        <authorList>
            <person name="Chiriac C."/>
            <person name="Salcher M."/>
            <person name="Ghai R."/>
            <person name="Kavagutti S V."/>
        </authorList>
    </citation>
    <scope>NUCLEOTIDE SEQUENCE</scope>
</reference>
<keyword evidence="2 6" id="KW-0645">Protease</keyword>
<evidence type="ECO:0000256" key="1">
    <source>
        <dbReference type="ARBA" id="ARBA00011073"/>
    </source>
</evidence>
<dbReference type="InterPro" id="IPR000209">
    <property type="entry name" value="Peptidase_S8/S53_dom"/>
</dbReference>
<keyword evidence="4" id="KW-0720">Serine protease</keyword>
<dbReference type="PROSITE" id="PS00136">
    <property type="entry name" value="SUBTILASE_ASP"/>
    <property type="match status" value="1"/>
</dbReference>
<proteinExistence type="inferred from homology"/>
<dbReference type="Pfam" id="PF00082">
    <property type="entry name" value="Peptidase_S8"/>
    <property type="match status" value="1"/>
</dbReference>
<dbReference type="InterPro" id="IPR023827">
    <property type="entry name" value="Peptidase_S8_Asp-AS"/>
</dbReference>